<evidence type="ECO:0000259" key="2">
    <source>
        <dbReference type="Pfam" id="PF12307"/>
    </source>
</evidence>
<dbReference type="EMBL" id="JAAEDI010000005">
    <property type="protein sequence ID" value="MBR0649224.1"/>
    <property type="molecule type" value="Genomic_DNA"/>
</dbReference>
<dbReference type="InterPro" id="IPR036397">
    <property type="entry name" value="RNaseH_sf"/>
</dbReference>
<evidence type="ECO:0000313" key="3">
    <source>
        <dbReference type="EMBL" id="MBR0649224.1"/>
    </source>
</evidence>
<protein>
    <submittedName>
        <fullName evidence="3">DUF3631 domain-containing protein</fullName>
    </submittedName>
</protein>
<feature type="compositionally biased region" description="Polar residues" evidence="1">
    <location>
        <begin position="397"/>
        <end position="414"/>
    </location>
</feature>
<comment type="caution">
    <text evidence="3">The sequence shown here is derived from an EMBL/GenBank/DDBJ whole genome shotgun (WGS) entry which is preliminary data.</text>
</comment>
<dbReference type="Proteomes" id="UP000698752">
    <property type="component" value="Unassembled WGS sequence"/>
</dbReference>
<feature type="region of interest" description="Disordered" evidence="1">
    <location>
        <begin position="394"/>
        <end position="471"/>
    </location>
</feature>
<dbReference type="Gene3D" id="3.30.420.10">
    <property type="entry name" value="Ribonuclease H-like superfamily/Ribonuclease H"/>
    <property type="match status" value="1"/>
</dbReference>
<sequence length="471" mass="50591">MAALRQPVRERGGPGMSAAPLFDWPDRSRPRPVLALDLARKFGWCAGVPGAHPEYGTVELQGRAHGVVYSDLIRWIHALIRQHHPAEIAIEAPLGSGGSSTTRLACGLAAHLQLIAHQEGIPVREEPVWRTRREVLGRSDFPAGTAKSEAVAWCRANGFAPGDDNAAEVIRVVELDGEHRPVRFATFCPVALAGIGKLPDTLADRCVPITLQRKAAAETVVKLRALGARDSLHIAARCLARWAQDHGATLPLTPEIPDAMGDREGDISVPLLAIADSAGGEWPARARAALLEVFGIRNAAEGTMEAGALLLADLRQLFLGSSATRLTSAGICEHLGQMEERPWPEWKHGKPMTPTQLARALAPFGVRPANLRQPDGKVPKGYHRDAFEEAWNRYLPSDTSSSPNPPHSSRYTATSEERPGFAANSEPLHDTPCSGSENGFKPAEDLGCSGVADQYPPFGGNEGSEAFEATL</sequence>
<dbReference type="InterPro" id="IPR022081">
    <property type="entry name" value="DUF3631"/>
</dbReference>
<evidence type="ECO:0000313" key="4">
    <source>
        <dbReference type="Proteomes" id="UP000698752"/>
    </source>
</evidence>
<name>A0ABS5EDY5_9PROT</name>
<accession>A0ABS5EDY5</accession>
<dbReference type="Pfam" id="PF12307">
    <property type="entry name" value="DUF3631"/>
    <property type="match status" value="1"/>
</dbReference>
<organism evidence="3 4">
    <name type="scientific">Neoroseomonas terrae</name>
    <dbReference type="NCBI Taxonomy" id="424799"/>
    <lineage>
        <taxon>Bacteria</taxon>
        <taxon>Pseudomonadati</taxon>
        <taxon>Pseudomonadota</taxon>
        <taxon>Alphaproteobacteria</taxon>
        <taxon>Acetobacterales</taxon>
        <taxon>Acetobacteraceae</taxon>
        <taxon>Neoroseomonas</taxon>
    </lineage>
</organism>
<feature type="domain" description="DUF3631" evidence="2">
    <location>
        <begin position="211"/>
        <end position="394"/>
    </location>
</feature>
<evidence type="ECO:0000256" key="1">
    <source>
        <dbReference type="SAM" id="MobiDB-lite"/>
    </source>
</evidence>
<proteinExistence type="predicted"/>
<feature type="region of interest" description="Disordered" evidence="1">
    <location>
        <begin position="1"/>
        <end position="23"/>
    </location>
</feature>
<dbReference type="RefSeq" id="WP_211867004.1">
    <property type="nucleotide sequence ID" value="NZ_JAAEDI010000005.1"/>
</dbReference>
<keyword evidence="4" id="KW-1185">Reference proteome</keyword>
<reference evidence="4" key="1">
    <citation type="journal article" date="2021" name="Syst. Appl. Microbiol.">
        <title>Roseomonas hellenica sp. nov., isolated from roots of wild-growing Alkanna tinctoria.</title>
        <authorList>
            <person name="Rat A."/>
            <person name="Naranjo H.D."/>
            <person name="Lebbe L."/>
            <person name="Cnockaert M."/>
            <person name="Krigas N."/>
            <person name="Grigoriadou K."/>
            <person name="Maloupa E."/>
            <person name="Willems A."/>
        </authorList>
    </citation>
    <scope>NUCLEOTIDE SEQUENCE [LARGE SCALE GENOMIC DNA]</scope>
    <source>
        <strain evidence="4">LMG 31159</strain>
    </source>
</reference>
<gene>
    <name evidence="3" type="ORF">GXW78_06090</name>
</gene>